<reference evidence="2 3" key="1">
    <citation type="journal article" date="2018" name="Cell">
        <title>The Chara Genome: Secondary Complexity and Implications for Plant Terrestrialization.</title>
        <authorList>
            <person name="Nishiyama T."/>
            <person name="Sakayama H."/>
            <person name="Vries J.D."/>
            <person name="Buschmann H."/>
            <person name="Saint-Marcoux D."/>
            <person name="Ullrich K.K."/>
            <person name="Haas F.B."/>
            <person name="Vanderstraeten L."/>
            <person name="Becker D."/>
            <person name="Lang D."/>
            <person name="Vosolsobe S."/>
            <person name="Rombauts S."/>
            <person name="Wilhelmsson P.K.I."/>
            <person name="Janitza P."/>
            <person name="Kern R."/>
            <person name="Heyl A."/>
            <person name="Rumpler F."/>
            <person name="Villalobos L.I.A.C."/>
            <person name="Clay J.M."/>
            <person name="Skokan R."/>
            <person name="Toyoda A."/>
            <person name="Suzuki Y."/>
            <person name="Kagoshima H."/>
            <person name="Schijlen E."/>
            <person name="Tajeshwar N."/>
            <person name="Catarino B."/>
            <person name="Hetherington A.J."/>
            <person name="Saltykova A."/>
            <person name="Bonnot C."/>
            <person name="Breuninger H."/>
            <person name="Symeonidi A."/>
            <person name="Radhakrishnan G.V."/>
            <person name="Van Nieuwerburgh F."/>
            <person name="Deforce D."/>
            <person name="Chang C."/>
            <person name="Karol K.G."/>
            <person name="Hedrich R."/>
            <person name="Ulvskov P."/>
            <person name="Glockner G."/>
            <person name="Delwiche C.F."/>
            <person name="Petrasek J."/>
            <person name="Van de Peer Y."/>
            <person name="Friml J."/>
            <person name="Beilby M."/>
            <person name="Dolan L."/>
            <person name="Kohara Y."/>
            <person name="Sugano S."/>
            <person name="Fujiyama A."/>
            <person name="Delaux P.-M."/>
            <person name="Quint M."/>
            <person name="TheiBen G."/>
            <person name="Hagemann M."/>
            <person name="Harholt J."/>
            <person name="Dunand C."/>
            <person name="Zachgo S."/>
            <person name="Langdale J."/>
            <person name="Maumus F."/>
            <person name="Straeten D.V.D."/>
            <person name="Gould S.B."/>
            <person name="Rensing S.A."/>
        </authorList>
    </citation>
    <scope>NUCLEOTIDE SEQUENCE [LARGE SCALE GENOMIC DNA]</scope>
    <source>
        <strain evidence="2 3">S276</strain>
    </source>
</reference>
<dbReference type="AlphaFoldDB" id="A0A388LIF7"/>
<dbReference type="EMBL" id="BFEA01000394">
    <property type="protein sequence ID" value="GBG82023.1"/>
    <property type="molecule type" value="Genomic_DNA"/>
</dbReference>
<feature type="compositionally biased region" description="Basic and acidic residues" evidence="1">
    <location>
        <begin position="165"/>
        <end position="182"/>
    </location>
</feature>
<evidence type="ECO:0000313" key="3">
    <source>
        <dbReference type="Proteomes" id="UP000265515"/>
    </source>
</evidence>
<feature type="region of interest" description="Disordered" evidence="1">
    <location>
        <begin position="165"/>
        <end position="196"/>
    </location>
</feature>
<sequence>MDDDEEGGCALLTPLERATVAAAVSTVVLRCKQERALGRMKEKLRARRRRMLMQAANLGPNYVATSGVVIELCYTLGCAVIPQATPTWWIKRRTGGMWGDVRQCDDTTDDYFNEKQHSAWEQQRDHQKQHCDVEQQREPVVQVGHELHGGEGSNAMSVVGHLAHGGREGKSLVERAAPDDTRGNTTLVQKPLPWTD</sequence>
<dbReference type="Proteomes" id="UP000265515">
    <property type="component" value="Unassembled WGS sequence"/>
</dbReference>
<dbReference type="Gramene" id="GBG82023">
    <property type="protein sequence ID" value="GBG82023"/>
    <property type="gene ID" value="CBR_g34203"/>
</dbReference>
<accession>A0A388LIF7</accession>
<comment type="caution">
    <text evidence="2">The sequence shown here is derived from an EMBL/GenBank/DDBJ whole genome shotgun (WGS) entry which is preliminary data.</text>
</comment>
<keyword evidence="3" id="KW-1185">Reference proteome</keyword>
<organism evidence="2 3">
    <name type="scientific">Chara braunii</name>
    <name type="common">Braun's stonewort</name>
    <dbReference type="NCBI Taxonomy" id="69332"/>
    <lineage>
        <taxon>Eukaryota</taxon>
        <taxon>Viridiplantae</taxon>
        <taxon>Streptophyta</taxon>
        <taxon>Charophyceae</taxon>
        <taxon>Charales</taxon>
        <taxon>Characeae</taxon>
        <taxon>Chara</taxon>
    </lineage>
</organism>
<evidence type="ECO:0000313" key="2">
    <source>
        <dbReference type="EMBL" id="GBG82023.1"/>
    </source>
</evidence>
<name>A0A388LIF7_CHABU</name>
<protein>
    <submittedName>
        <fullName evidence="2">Uncharacterized protein</fullName>
    </submittedName>
</protein>
<proteinExistence type="predicted"/>
<evidence type="ECO:0000256" key="1">
    <source>
        <dbReference type="SAM" id="MobiDB-lite"/>
    </source>
</evidence>
<gene>
    <name evidence="2" type="ORF">CBR_g34203</name>
</gene>